<evidence type="ECO:0000313" key="3">
    <source>
        <dbReference type="EMBL" id="VYT99892.1"/>
    </source>
</evidence>
<sequence>MKAIILMFDTLCRHKLPNYNPDISGMPNFQRLGARTVRFDNFYVGSMPCMPARRDLHTGRLNFLHRSWGPLEPFDDSIFEILKKNGVYSHLITDHQHYWEDGGATYHNRYSSYEFVRGQEGDLWKAKLGFSGEEHLDSWKKAEPLRQNMIRHDQINRSYMTREEDYPQARCYQAGLEFLAENHDQDNWLLQIESFDPHEPFFVPDRFKRMVDPSLVNNPDDWPEYSSTERINNPDKIIHGEKHYQALMMMCDEYLGKVLDFLDEHDMWKDTLLIVNTDHGFMFGEKEWSGKSVMPVYNEIAHVPFFIWDPRSKRANESHNSLAQMHDVAVTLLDAFGVDKTPQMTGRSLLPALAHNNDIKSQATFGYFGAHVSITDGRYVYMRASQTPENTPLYEYTLMPMRMRRMFNDAELQNATLHPGFAFTRDIPVLKVPGSAGFYSSYAHGNLLFDLWQDKHQQHPLCQPELEAVFIRKLSEALSEAGAPADEWRRLGIPTDAQQITGAWVVNEHQQRAQCMAGILGGLYAVNMHADTRTLLLEIAACQGGKYFIQAMNDAGEREHLSRQDILDFYERGEFDPLLRNLFNKPY</sequence>
<dbReference type="PANTHER" id="PTHR42693:SF33">
    <property type="entry name" value="ARYLSULFATASE"/>
    <property type="match status" value="1"/>
</dbReference>
<dbReference type="Pfam" id="PF00884">
    <property type="entry name" value="Sulfatase"/>
    <property type="match status" value="1"/>
</dbReference>
<dbReference type="PANTHER" id="PTHR42693">
    <property type="entry name" value="ARYLSULFATASE FAMILY MEMBER"/>
    <property type="match status" value="1"/>
</dbReference>
<name>A0A6N3BHN5_9ENTR</name>
<dbReference type="EMBL" id="CACRTZ010000005">
    <property type="protein sequence ID" value="VYT99892.1"/>
    <property type="molecule type" value="Genomic_DNA"/>
</dbReference>
<dbReference type="RefSeq" id="WP_156565306.1">
    <property type="nucleotide sequence ID" value="NZ_CACRTZ010000005.1"/>
</dbReference>
<dbReference type="GO" id="GO:0047753">
    <property type="term" value="F:choline-sulfatase activity"/>
    <property type="evidence" value="ECO:0007669"/>
    <property type="project" value="UniProtKB-EC"/>
</dbReference>
<proteinExistence type="inferred from homology"/>
<organism evidence="3">
    <name type="scientific">Phytobacter massiliensis</name>
    <dbReference type="NCBI Taxonomy" id="1485952"/>
    <lineage>
        <taxon>Bacteria</taxon>
        <taxon>Pseudomonadati</taxon>
        <taxon>Pseudomonadota</taxon>
        <taxon>Gammaproteobacteria</taxon>
        <taxon>Enterobacterales</taxon>
        <taxon>Enterobacteriaceae</taxon>
        <taxon>Phytobacter</taxon>
    </lineage>
</organism>
<dbReference type="InterPro" id="IPR017850">
    <property type="entry name" value="Alkaline_phosphatase_core_sf"/>
</dbReference>
<feature type="domain" description="Sulfatase N-terminal" evidence="2">
    <location>
        <begin position="4"/>
        <end position="338"/>
    </location>
</feature>
<dbReference type="AlphaFoldDB" id="A0A6N3BHN5"/>
<evidence type="ECO:0000259" key="2">
    <source>
        <dbReference type="Pfam" id="PF00884"/>
    </source>
</evidence>
<reference evidence="3" key="1">
    <citation type="submission" date="2019-11" db="EMBL/GenBank/DDBJ databases">
        <authorList>
            <person name="Feng L."/>
        </authorList>
    </citation>
    <scope>NUCLEOTIDE SEQUENCE</scope>
    <source>
        <strain evidence="3">EMassiliensisLFYP7</strain>
    </source>
</reference>
<dbReference type="GO" id="GO:0004065">
    <property type="term" value="F:arylsulfatase activity"/>
    <property type="evidence" value="ECO:0007669"/>
    <property type="project" value="TreeGrafter"/>
</dbReference>
<comment type="similarity">
    <text evidence="1">Belongs to the sulfatase family.</text>
</comment>
<gene>
    <name evidence="3" type="primary">betC_2</name>
    <name evidence="3" type="ORF">EMLFYP7_01152</name>
</gene>
<accession>A0A6N3BHN5</accession>
<dbReference type="Gene3D" id="3.40.720.10">
    <property type="entry name" value="Alkaline Phosphatase, subunit A"/>
    <property type="match status" value="1"/>
</dbReference>
<dbReference type="InterPro" id="IPR050738">
    <property type="entry name" value="Sulfatase"/>
</dbReference>
<dbReference type="InterPro" id="IPR000917">
    <property type="entry name" value="Sulfatase_N"/>
</dbReference>
<evidence type="ECO:0000256" key="1">
    <source>
        <dbReference type="ARBA" id="ARBA00008779"/>
    </source>
</evidence>
<dbReference type="EC" id="3.1.6.6" evidence="3"/>
<dbReference type="SUPFAM" id="SSF53649">
    <property type="entry name" value="Alkaline phosphatase-like"/>
    <property type="match status" value="1"/>
</dbReference>
<protein>
    <submittedName>
        <fullName evidence="3">Choline-sulfatase</fullName>
        <ecNumber evidence="3">3.1.6.6</ecNumber>
    </submittedName>
</protein>
<dbReference type="CDD" id="cd16148">
    <property type="entry name" value="sulfatase_like"/>
    <property type="match status" value="1"/>
</dbReference>
<keyword evidence="3" id="KW-0378">Hydrolase</keyword>